<accession>A0A8D9PEA2</accession>
<proteinExistence type="predicted"/>
<organism evidence="1">
    <name type="scientific">Bacteriophage sp</name>
    <dbReference type="NCBI Taxonomy" id="38018"/>
    <lineage>
        <taxon>Viruses</taxon>
    </lineage>
</organism>
<reference evidence="1" key="1">
    <citation type="journal article" date="2021" name="Proc. Natl. Acad. Sci. U.S.A.">
        <title>A Catalog of Tens of Thousands of Viruses from Human Metagenomes Reveals Hidden Associations with Chronic Diseases.</title>
        <authorList>
            <person name="Tisza M.J."/>
            <person name="Buck C.B."/>
        </authorList>
    </citation>
    <scope>NUCLEOTIDE SEQUENCE</scope>
    <source>
        <strain evidence="1">CtOZu12</strain>
    </source>
</reference>
<name>A0A8D9PEA2_9VIRU</name>
<protein>
    <recommendedName>
        <fullName evidence="2">Major tropism determinant N-terminal domain-containing protein</fullName>
    </recommendedName>
</protein>
<sequence>MAKVINATLRLRRDNDYNYEKVGNSFIPAFGEVCLVDTARNGLRVRVGDGKSNYNNLEYADDIFVKAYFNKEDEKFYKDAEFSELLSGNTNRIYIDLNNGNTIYYFNGEQYVVVGAGILPTASATIAGVMKLYDVAGNNVDGTMTQKAITDELNQKFEMKVNQDDESLIFANNL</sequence>
<dbReference type="EMBL" id="BK029940">
    <property type="protein sequence ID" value="DAD55685.1"/>
    <property type="molecule type" value="Genomic_DNA"/>
</dbReference>
<evidence type="ECO:0008006" key="2">
    <source>
        <dbReference type="Google" id="ProtNLM"/>
    </source>
</evidence>
<evidence type="ECO:0000313" key="1">
    <source>
        <dbReference type="EMBL" id="DAD55685.1"/>
    </source>
</evidence>